<dbReference type="EMBL" id="CP006939">
    <property type="protein sequence ID" value="AHC16304.1"/>
    <property type="molecule type" value="Genomic_DNA"/>
</dbReference>
<evidence type="ECO:0000313" key="2">
    <source>
        <dbReference type="Proteomes" id="UP000018680"/>
    </source>
</evidence>
<reference evidence="1 2" key="1">
    <citation type="journal article" date="2015" name="Stand. Genomic Sci.">
        <title>Complete genome sequence and description of Salinispira pacifica gen. nov., sp. nov., a novel spirochaete isolated form a hypersaline microbial mat.</title>
        <authorList>
            <person name="Ben Hania W."/>
            <person name="Joseph M."/>
            <person name="Schumann P."/>
            <person name="Bunk B."/>
            <person name="Fiebig A."/>
            <person name="Sproer C."/>
            <person name="Klenk H.P."/>
            <person name="Fardeau M.L."/>
            <person name="Spring S."/>
        </authorList>
    </citation>
    <scope>NUCLEOTIDE SEQUENCE [LARGE SCALE GENOMIC DNA]</scope>
    <source>
        <strain evidence="1 2">L21-RPul-D2</strain>
    </source>
</reference>
<keyword evidence="2" id="KW-1185">Reference proteome</keyword>
<dbReference type="HOGENOM" id="CLU_3205090_0_0_12"/>
<sequence length="45" mass="5443">MRQAVRYLRTRVRAFGSGNRKFLMSVIIYLYKHMLVKEIKVKKNV</sequence>
<protein>
    <submittedName>
        <fullName evidence="1">Uncharacterized protein</fullName>
    </submittedName>
</protein>
<name>V5WL65_9SPIO</name>
<accession>V5WL65</accession>
<dbReference type="AlphaFoldDB" id="V5WL65"/>
<dbReference type="Proteomes" id="UP000018680">
    <property type="component" value="Chromosome"/>
</dbReference>
<dbReference type="STRING" id="1307761.L21SP2_2958"/>
<proteinExistence type="predicted"/>
<gene>
    <name evidence="1" type="ORF">L21SP2_2958</name>
</gene>
<evidence type="ECO:0000313" key="1">
    <source>
        <dbReference type="EMBL" id="AHC16304.1"/>
    </source>
</evidence>
<organism evidence="1 2">
    <name type="scientific">Salinispira pacifica</name>
    <dbReference type="NCBI Taxonomy" id="1307761"/>
    <lineage>
        <taxon>Bacteria</taxon>
        <taxon>Pseudomonadati</taxon>
        <taxon>Spirochaetota</taxon>
        <taxon>Spirochaetia</taxon>
        <taxon>Spirochaetales</taxon>
        <taxon>Spirochaetaceae</taxon>
        <taxon>Salinispira</taxon>
    </lineage>
</organism>
<dbReference type="KEGG" id="slr:L21SP2_2958"/>